<dbReference type="AlphaFoldDB" id="A0A7V7KI98"/>
<dbReference type="Proteomes" id="UP000486760">
    <property type="component" value="Unassembled WGS sequence"/>
</dbReference>
<dbReference type="FunFam" id="3.40.50.720:FF:000084">
    <property type="entry name" value="Short-chain dehydrogenase reductase"/>
    <property type="match status" value="1"/>
</dbReference>
<proteinExistence type="inferred from homology"/>
<protein>
    <submittedName>
        <fullName evidence="4">SDR family oxidoreductase</fullName>
    </submittedName>
</protein>
<reference evidence="4 5" key="1">
    <citation type="submission" date="2019-08" db="EMBL/GenBank/DDBJ databases">
        <title>Bioinformatics analysis of the strain L3 and L5.</title>
        <authorList>
            <person name="Li X."/>
        </authorList>
    </citation>
    <scope>NUCLEOTIDE SEQUENCE [LARGE SCALE GENOMIC DNA]</scope>
    <source>
        <strain evidence="4 5">L5</strain>
    </source>
</reference>
<dbReference type="CDD" id="cd05233">
    <property type="entry name" value="SDR_c"/>
    <property type="match status" value="1"/>
</dbReference>
<dbReference type="PANTHER" id="PTHR42760">
    <property type="entry name" value="SHORT-CHAIN DEHYDROGENASES/REDUCTASES FAMILY MEMBER"/>
    <property type="match status" value="1"/>
</dbReference>
<dbReference type="InterPro" id="IPR036291">
    <property type="entry name" value="NAD(P)-bd_dom_sf"/>
</dbReference>
<keyword evidence="5" id="KW-1185">Reference proteome</keyword>
<dbReference type="SMART" id="SM00822">
    <property type="entry name" value="PKS_KR"/>
    <property type="match status" value="1"/>
</dbReference>
<evidence type="ECO:0000256" key="2">
    <source>
        <dbReference type="ARBA" id="ARBA00023002"/>
    </source>
</evidence>
<comment type="caution">
    <text evidence="4">The sequence shown here is derived from an EMBL/GenBank/DDBJ whole genome shotgun (WGS) entry which is preliminary data.</text>
</comment>
<evidence type="ECO:0000313" key="4">
    <source>
        <dbReference type="EMBL" id="KAA0014585.1"/>
    </source>
</evidence>
<dbReference type="NCBIfam" id="NF005559">
    <property type="entry name" value="PRK07231.1"/>
    <property type="match status" value="1"/>
</dbReference>
<evidence type="ECO:0000259" key="3">
    <source>
        <dbReference type="SMART" id="SM00822"/>
    </source>
</evidence>
<dbReference type="InterPro" id="IPR002347">
    <property type="entry name" value="SDR_fam"/>
</dbReference>
<dbReference type="SUPFAM" id="SSF51735">
    <property type="entry name" value="NAD(P)-binding Rossmann-fold domains"/>
    <property type="match status" value="1"/>
</dbReference>
<dbReference type="PRINTS" id="PR00080">
    <property type="entry name" value="SDRFAMILY"/>
</dbReference>
<dbReference type="PRINTS" id="PR00081">
    <property type="entry name" value="GDHRDH"/>
</dbReference>
<sequence>MSDRLEGVAVVTGAASGIGLATALLLAERGAQVIAVDIDRQALDALASETGGCLAATLACDISDPQAPAQIADAVRSLGAPWRILVNNAGIAGAPPLVDTSDADFERFIGINVASIFRLCRTALPLMADQGGGCVVNLSSVFGLTGVGGTTIYSLTKGAVATMTTQLACEWGRDGVRINAVAPGLIDTPLTSARIREGAWTQRRMLEETPLGRAGTPNDVAEAIAFLASPRAAFISGEVLKVDGGWLSGRLGPKPREAS</sequence>
<name>A0A7V7KI98_9GAMM</name>
<dbReference type="EMBL" id="VTPY01000001">
    <property type="protein sequence ID" value="KAA0014585.1"/>
    <property type="molecule type" value="Genomic_DNA"/>
</dbReference>
<dbReference type="InterPro" id="IPR057326">
    <property type="entry name" value="KR_dom"/>
</dbReference>
<dbReference type="Gene3D" id="3.40.50.720">
    <property type="entry name" value="NAD(P)-binding Rossmann-like Domain"/>
    <property type="match status" value="1"/>
</dbReference>
<dbReference type="PANTHER" id="PTHR42760:SF133">
    <property type="entry name" value="3-OXOACYL-[ACYL-CARRIER-PROTEIN] REDUCTASE"/>
    <property type="match status" value="1"/>
</dbReference>
<evidence type="ECO:0000313" key="5">
    <source>
        <dbReference type="Proteomes" id="UP000486760"/>
    </source>
</evidence>
<keyword evidence="2" id="KW-0560">Oxidoreductase</keyword>
<accession>A0A7V7KI98</accession>
<evidence type="ECO:0000256" key="1">
    <source>
        <dbReference type="ARBA" id="ARBA00006484"/>
    </source>
</evidence>
<dbReference type="GO" id="GO:0016616">
    <property type="term" value="F:oxidoreductase activity, acting on the CH-OH group of donors, NAD or NADP as acceptor"/>
    <property type="evidence" value="ECO:0007669"/>
    <property type="project" value="TreeGrafter"/>
</dbReference>
<gene>
    <name evidence="4" type="ORF">F0A17_02770</name>
</gene>
<dbReference type="RefSeq" id="WP_149326795.1">
    <property type="nucleotide sequence ID" value="NZ_VTPY01000001.1"/>
</dbReference>
<organism evidence="4 5">
    <name type="scientific">Billgrantia pellis</name>
    <dbReference type="NCBI Taxonomy" id="2606936"/>
    <lineage>
        <taxon>Bacteria</taxon>
        <taxon>Pseudomonadati</taxon>
        <taxon>Pseudomonadota</taxon>
        <taxon>Gammaproteobacteria</taxon>
        <taxon>Oceanospirillales</taxon>
        <taxon>Halomonadaceae</taxon>
        <taxon>Billgrantia</taxon>
    </lineage>
</organism>
<feature type="domain" description="Ketoreductase" evidence="3">
    <location>
        <begin position="7"/>
        <end position="203"/>
    </location>
</feature>
<comment type="similarity">
    <text evidence="1">Belongs to the short-chain dehydrogenases/reductases (SDR) family.</text>
</comment>
<dbReference type="Pfam" id="PF13561">
    <property type="entry name" value="adh_short_C2"/>
    <property type="match status" value="1"/>
</dbReference>